<accession>A0A098BPG5</accession>
<feature type="chain" id="PRO_5039474018" evidence="1">
    <location>
        <begin position="25"/>
        <end position="115"/>
    </location>
</feature>
<evidence type="ECO:0000256" key="1">
    <source>
        <dbReference type="SAM" id="SignalP"/>
    </source>
</evidence>
<dbReference type="RefSeq" id="WP_172603504.1">
    <property type="nucleotide sequence ID" value="NZ_CP029146.1"/>
</dbReference>
<protein>
    <submittedName>
        <fullName evidence="2">Uncharacterized protein</fullName>
    </submittedName>
</protein>
<evidence type="ECO:0000313" key="2">
    <source>
        <dbReference type="EMBL" id="CDZ90624.1"/>
    </source>
</evidence>
<keyword evidence="1" id="KW-0732">Signal</keyword>
<gene>
    <name evidence="2" type="ORF">RHRU231_740067</name>
</gene>
<feature type="signal peptide" evidence="1">
    <location>
        <begin position="1"/>
        <end position="24"/>
    </location>
</feature>
<dbReference type="GeneID" id="66834113"/>
<dbReference type="EMBL" id="CCSD01000088">
    <property type="protein sequence ID" value="CDZ90624.1"/>
    <property type="molecule type" value="Genomic_DNA"/>
</dbReference>
<name>A0A098BPG5_9NOCA</name>
<reference evidence="2 3" key="1">
    <citation type="journal article" date="2014" name="Genome Announc.">
        <title>Draft Genome Sequence of Propane- and Butane-Oxidizing Actinobacterium Rhodococcus ruber IEGM 231.</title>
        <authorList>
            <person name="Ivshina I.B."/>
            <person name="Kuyukina M.S."/>
            <person name="Krivoruchko A.V."/>
            <person name="Barbe V."/>
            <person name="Fischer C."/>
        </authorList>
    </citation>
    <scope>NUCLEOTIDE SEQUENCE [LARGE SCALE GENOMIC DNA]</scope>
</reference>
<evidence type="ECO:0000313" key="3">
    <source>
        <dbReference type="Proteomes" id="UP000042997"/>
    </source>
</evidence>
<dbReference type="Proteomes" id="UP000042997">
    <property type="component" value="Unassembled WGS sequence"/>
</dbReference>
<dbReference type="AlphaFoldDB" id="A0A098BPG5"/>
<dbReference type="eggNOG" id="ENOG5032F6A">
    <property type="taxonomic scope" value="Bacteria"/>
</dbReference>
<organism evidence="2 3">
    <name type="scientific">Rhodococcus ruber</name>
    <dbReference type="NCBI Taxonomy" id="1830"/>
    <lineage>
        <taxon>Bacteria</taxon>
        <taxon>Bacillati</taxon>
        <taxon>Actinomycetota</taxon>
        <taxon>Actinomycetes</taxon>
        <taxon>Mycobacteriales</taxon>
        <taxon>Nocardiaceae</taxon>
        <taxon>Rhodococcus</taxon>
    </lineage>
</organism>
<proteinExistence type="predicted"/>
<sequence length="115" mass="11471">MVNVTMFRRVIAPTAVAFPSSALADALVAAAADVPLHGSVARTVASSVDDAARALTADEGGLFPSQAAALVYECFVGAIHGLDTIDTAVALGAVFTAYLDRLTAAGPVPTDVAAA</sequence>